<dbReference type="InterPro" id="IPR014820">
    <property type="entry name" value="PriCT_1"/>
</dbReference>
<dbReference type="InterPro" id="IPR015330">
    <property type="entry name" value="DNA_primase/pol_bifunc_N"/>
</dbReference>
<dbReference type="Pfam" id="PF08708">
    <property type="entry name" value="PriCT_1"/>
    <property type="match status" value="1"/>
</dbReference>
<proteinExistence type="predicted"/>
<dbReference type="PANTHER" id="PTHR35372">
    <property type="entry name" value="ATP BINDING PROTEIN-RELATED"/>
    <property type="match status" value="1"/>
</dbReference>
<dbReference type="InterPro" id="IPR051620">
    <property type="entry name" value="ORF904-like_C"/>
</dbReference>
<gene>
    <name evidence="4" type="ORF">PGH26_13680</name>
</gene>
<dbReference type="SUPFAM" id="SSF56747">
    <property type="entry name" value="Prim-pol domain"/>
    <property type="match status" value="1"/>
</dbReference>
<evidence type="ECO:0000259" key="3">
    <source>
        <dbReference type="SMART" id="SM00943"/>
    </source>
</evidence>
<evidence type="ECO:0000313" key="4">
    <source>
        <dbReference type="EMBL" id="WOV83915.1"/>
    </source>
</evidence>
<evidence type="ECO:0000313" key="5">
    <source>
        <dbReference type="Proteomes" id="UP001303532"/>
    </source>
</evidence>
<sequence length="288" mass="31703">MVNIILPQNEKTNKLLQAALIYATKFGFQVLPLHSIRNGKCTCGYIKCNSPGKHPVTRNGVKDSTSDVNEIRTLWAKYPFSNVGIRTGKESGIWVLDVDTKGTDGRETLTELERAYGKLPETVTAITGSQGLHYFFQYEEGIGNKVGFAPSLDSRGDNGFIVAAPSLHLSGRRYEYELSSHIMDVPIAKAPQWLTGMIITPLLVVGEHPKAKPSSHWQGIMNGVSEGGRNAAAASLAGYLIRKVEPLLAYEIMHLWNAERNDPPLSVEELDKVIDSIAATEMRRGGRR</sequence>
<dbReference type="CDD" id="cd04859">
    <property type="entry name" value="Prim_Pol"/>
    <property type="match status" value="1"/>
</dbReference>
<evidence type="ECO:0000259" key="2">
    <source>
        <dbReference type="SMART" id="SM00942"/>
    </source>
</evidence>
<keyword evidence="1" id="KW-0378">Hydrolase</keyword>
<dbReference type="SMART" id="SM00943">
    <property type="entry name" value="Prim-Pol"/>
    <property type="match status" value="1"/>
</dbReference>
<dbReference type="PANTHER" id="PTHR35372:SF2">
    <property type="entry name" value="SF3 HELICASE DOMAIN-CONTAINING PROTEIN"/>
    <property type="match status" value="1"/>
</dbReference>
<keyword evidence="5" id="KW-1185">Reference proteome</keyword>
<dbReference type="Proteomes" id="UP001303532">
    <property type="component" value="Chromosome"/>
</dbReference>
<accession>A0ABZ0KVC6</accession>
<dbReference type="RefSeq" id="WP_323691603.1">
    <property type="nucleotide sequence ID" value="NZ_CP116341.1"/>
</dbReference>
<name>A0ABZ0KVC6_9BACL</name>
<organism evidence="4 5">
    <name type="scientific">Sporosarcina jeotgali</name>
    <dbReference type="NCBI Taxonomy" id="3020056"/>
    <lineage>
        <taxon>Bacteria</taxon>
        <taxon>Bacillati</taxon>
        <taxon>Bacillota</taxon>
        <taxon>Bacilli</taxon>
        <taxon>Bacillales</taxon>
        <taxon>Caryophanaceae</taxon>
        <taxon>Sporosarcina</taxon>
    </lineage>
</organism>
<dbReference type="EMBL" id="CP116341">
    <property type="protein sequence ID" value="WOV83915.1"/>
    <property type="molecule type" value="Genomic_DNA"/>
</dbReference>
<evidence type="ECO:0000256" key="1">
    <source>
        <dbReference type="ARBA" id="ARBA00022801"/>
    </source>
</evidence>
<feature type="domain" description="DNA primase/polymerase bifunctional N-terminal" evidence="3">
    <location>
        <begin position="19"/>
        <end position="194"/>
    </location>
</feature>
<dbReference type="Pfam" id="PF09250">
    <property type="entry name" value="Prim-Pol"/>
    <property type="match status" value="1"/>
</dbReference>
<reference evidence="4 5" key="1">
    <citation type="submission" date="2023-01" db="EMBL/GenBank/DDBJ databases">
        <title>Sporosarcina sp. nov., isolated from Korean tranditional fermented seafood 'Jeotgal'.</title>
        <authorList>
            <person name="Yang A.-I."/>
        </authorList>
    </citation>
    <scope>NUCLEOTIDE SEQUENCE [LARGE SCALE GENOMIC DNA]</scope>
    <source>
        <strain evidence="4 5">B2O-1</strain>
    </source>
</reference>
<dbReference type="SMART" id="SM00942">
    <property type="entry name" value="PriCT_1"/>
    <property type="match status" value="1"/>
</dbReference>
<feature type="domain" description="Primase C-terminal 1" evidence="2">
    <location>
        <begin position="219"/>
        <end position="283"/>
    </location>
</feature>
<protein>
    <submittedName>
        <fullName evidence="4">Bifunctional DNA primase/polymerase</fullName>
    </submittedName>
</protein>